<dbReference type="SMART" id="SM00433">
    <property type="entry name" value="TOP2c"/>
    <property type="match status" value="1"/>
</dbReference>
<evidence type="ECO:0000256" key="4">
    <source>
        <dbReference type="ARBA" id="ARBA00022723"/>
    </source>
</evidence>
<evidence type="ECO:0000256" key="9">
    <source>
        <dbReference type="ARBA" id="ARBA00023125"/>
    </source>
</evidence>
<dbReference type="PRINTS" id="PR00418">
    <property type="entry name" value="TPI2FAMILY"/>
</dbReference>
<dbReference type="InterPro" id="IPR006171">
    <property type="entry name" value="TOPRIM_dom"/>
</dbReference>
<evidence type="ECO:0000256" key="5">
    <source>
        <dbReference type="ARBA" id="ARBA00022741"/>
    </source>
</evidence>
<dbReference type="Pfam" id="PF01751">
    <property type="entry name" value="Toprim"/>
    <property type="match status" value="1"/>
</dbReference>
<dbReference type="InterPro" id="IPR018522">
    <property type="entry name" value="TopoIIA_CS"/>
</dbReference>
<dbReference type="Pfam" id="PF00204">
    <property type="entry name" value="DNA_gyraseB"/>
    <property type="match status" value="1"/>
</dbReference>
<dbReference type="Gene3D" id="3.30.230.10">
    <property type="match status" value="1"/>
</dbReference>
<reference evidence="13" key="1">
    <citation type="submission" date="2019-08" db="EMBL/GenBank/DDBJ databases">
        <authorList>
            <person name="Kucharzyk K."/>
            <person name="Murdoch R.W."/>
            <person name="Higgins S."/>
            <person name="Loffler F."/>
        </authorList>
    </citation>
    <scope>NUCLEOTIDE SEQUENCE</scope>
</reference>
<dbReference type="EMBL" id="VSSQ01014940">
    <property type="protein sequence ID" value="MPM54741.1"/>
    <property type="molecule type" value="Genomic_DNA"/>
</dbReference>
<dbReference type="SUPFAM" id="SSF55874">
    <property type="entry name" value="ATPase domain of HSP90 chaperone/DNA topoisomerase II/histidine kinase"/>
    <property type="match status" value="1"/>
</dbReference>
<keyword evidence="10 13" id="KW-0413">Isomerase</keyword>
<evidence type="ECO:0000256" key="1">
    <source>
        <dbReference type="ARBA" id="ARBA00000185"/>
    </source>
</evidence>
<evidence type="ECO:0000256" key="11">
    <source>
        <dbReference type="SAM" id="MobiDB-lite"/>
    </source>
</evidence>
<name>A0A645AQZ3_9ZZZZ</name>
<dbReference type="InterPro" id="IPR014721">
    <property type="entry name" value="Ribsml_uS5_D2-typ_fold_subgr"/>
</dbReference>
<dbReference type="GO" id="GO:0003677">
    <property type="term" value="F:DNA binding"/>
    <property type="evidence" value="ECO:0007669"/>
    <property type="project" value="UniProtKB-KW"/>
</dbReference>
<proteinExistence type="inferred from homology"/>
<dbReference type="InterPro" id="IPR013506">
    <property type="entry name" value="Topo_IIA_bsu_dom2"/>
</dbReference>
<dbReference type="InterPro" id="IPR036890">
    <property type="entry name" value="HATPase_C_sf"/>
</dbReference>
<feature type="compositionally biased region" description="Acidic residues" evidence="11">
    <location>
        <begin position="178"/>
        <end position="194"/>
    </location>
</feature>
<dbReference type="InterPro" id="IPR013760">
    <property type="entry name" value="Topo_IIA-like_dom_sf"/>
</dbReference>
<dbReference type="GO" id="GO:0046872">
    <property type="term" value="F:metal ion binding"/>
    <property type="evidence" value="ECO:0007669"/>
    <property type="project" value="UniProtKB-KW"/>
</dbReference>
<dbReference type="Pfam" id="PF00986">
    <property type="entry name" value="DNA_gyraseB_C"/>
    <property type="match status" value="1"/>
</dbReference>
<evidence type="ECO:0000256" key="7">
    <source>
        <dbReference type="ARBA" id="ARBA00022842"/>
    </source>
</evidence>
<keyword evidence="6" id="KW-0067">ATP-binding</keyword>
<dbReference type="PROSITE" id="PS00177">
    <property type="entry name" value="TOPOISOMERASE_II"/>
    <property type="match status" value="1"/>
</dbReference>
<feature type="region of interest" description="Disordered" evidence="11">
    <location>
        <begin position="171"/>
        <end position="211"/>
    </location>
</feature>
<comment type="caution">
    <text evidence="13">The sequence shown here is derived from an EMBL/GenBank/DDBJ whole genome shotgun (WGS) entry which is preliminary data.</text>
</comment>
<comment type="similarity">
    <text evidence="2">Belongs to the type II topoisomerase GyrB family.</text>
</comment>
<feature type="domain" description="Toprim" evidence="12">
    <location>
        <begin position="404"/>
        <end position="527"/>
    </location>
</feature>
<dbReference type="SUPFAM" id="SSF54211">
    <property type="entry name" value="Ribosomal protein S5 domain 2-like"/>
    <property type="match status" value="1"/>
</dbReference>
<keyword evidence="4" id="KW-0479">Metal-binding</keyword>
<dbReference type="GO" id="GO:0005524">
    <property type="term" value="F:ATP binding"/>
    <property type="evidence" value="ECO:0007669"/>
    <property type="project" value="UniProtKB-KW"/>
</dbReference>
<evidence type="ECO:0000256" key="10">
    <source>
        <dbReference type="ARBA" id="ARBA00023235"/>
    </source>
</evidence>
<protein>
    <recommendedName>
        <fullName evidence="3">DNA topoisomerase (ATP-hydrolyzing)</fullName>
        <ecNumber evidence="3">5.6.2.2</ecNumber>
    </recommendedName>
</protein>
<dbReference type="PANTHER" id="PTHR45866">
    <property type="entry name" value="DNA GYRASE/TOPOISOMERASE SUBUNIT B"/>
    <property type="match status" value="1"/>
</dbReference>
<dbReference type="InterPro" id="IPR013759">
    <property type="entry name" value="Topo_IIA_B_C"/>
</dbReference>
<evidence type="ECO:0000256" key="2">
    <source>
        <dbReference type="ARBA" id="ARBA00010708"/>
    </source>
</evidence>
<dbReference type="InterPro" id="IPR020568">
    <property type="entry name" value="Ribosomal_Su5_D2-typ_SF"/>
</dbReference>
<dbReference type="EC" id="5.6.2.2" evidence="3"/>
<keyword evidence="7" id="KW-0460">Magnesium</keyword>
<keyword evidence="8" id="KW-0799">Topoisomerase</keyword>
<dbReference type="Gene3D" id="3.40.50.670">
    <property type="match status" value="1"/>
</dbReference>
<keyword evidence="5" id="KW-0547">Nucleotide-binding</keyword>
<dbReference type="GO" id="GO:0003918">
    <property type="term" value="F:DNA topoisomerase type II (double strand cut, ATP-hydrolyzing) activity"/>
    <property type="evidence" value="ECO:0007669"/>
    <property type="project" value="UniProtKB-EC"/>
</dbReference>
<dbReference type="PROSITE" id="PS50880">
    <property type="entry name" value="TOPRIM"/>
    <property type="match status" value="1"/>
</dbReference>
<dbReference type="Gene3D" id="3.30.565.10">
    <property type="entry name" value="Histidine kinase-like ATPase, C-terminal domain"/>
    <property type="match status" value="1"/>
</dbReference>
<dbReference type="GO" id="GO:0006265">
    <property type="term" value="P:DNA topological change"/>
    <property type="evidence" value="ECO:0007669"/>
    <property type="project" value="InterPro"/>
</dbReference>
<evidence type="ECO:0000313" key="13">
    <source>
        <dbReference type="EMBL" id="MPM54741.1"/>
    </source>
</evidence>
<dbReference type="AlphaFoldDB" id="A0A645AQZ3"/>
<evidence type="ECO:0000256" key="3">
    <source>
        <dbReference type="ARBA" id="ARBA00012895"/>
    </source>
</evidence>
<evidence type="ECO:0000256" key="6">
    <source>
        <dbReference type="ARBA" id="ARBA00022840"/>
    </source>
</evidence>
<dbReference type="InterPro" id="IPR002288">
    <property type="entry name" value="DNA_gyrase_B_C"/>
</dbReference>
<dbReference type="CDD" id="cd01030">
    <property type="entry name" value="TOPRIM_TopoIIA_like"/>
    <property type="match status" value="1"/>
</dbReference>
<dbReference type="PRINTS" id="PR01159">
    <property type="entry name" value="DNAGYRASEB"/>
</dbReference>
<sequence length="629" mass="72236">MPLDWNENEKRYNWDLVYCELYAGGKYNNNQKTYTLGTNGLGACATQCTSEYMEVVSCRDDIKYSISFKKGAVSGKLRKEPLNKRHSGTIVKWKPDIEVFTDIDIPLEYFTDVLKRQAFINRGITIELIYEHQSNQGSYLKPAESGERVFKESYYYKNGIIDYIKEITGDAVPGTEDQNTDDYSEQDTDDDTDTESGKKPSKTSKATGGRTLTLPVYATTERVGRDREDQEEYSVMIEAVFCFSSAVSRIEYYHNSSFLEHGGSPEKAVRSSFTKAVDNYLKQNNKYSKSDQKISFSDIEESLVLIISSFSNKTSYENQTKKAINNAFIEKAMTEFFLRRLEVYFAENPADAERIATQVMINKRSRENAEVMRINLKKKLSSTLDISNRVEKFANCRSRDASIRELFIVEGDSALGSCKLARNAEFQAIMPVRGKTLNCLKSSYDKIFKNDIIVDLLKVIGCGVEIRSKSHKELEQFDIKTLKWNKIIICTDADEDGYQIRTLILTMLYRLLPTLIREGKTFIAESPLYEIAVKDKIMFAYDEKEKTKIITQLGNVKYTVQRSKGLGENEPQMMWQTTMNPESRRLIKIMPEDEDKTFKMFNVLLGDDIQGRKRFIAENGYRYVSMADI</sequence>
<dbReference type="InterPro" id="IPR001241">
    <property type="entry name" value="Topo_IIA"/>
</dbReference>
<evidence type="ECO:0000256" key="8">
    <source>
        <dbReference type="ARBA" id="ARBA00023029"/>
    </source>
</evidence>
<evidence type="ECO:0000259" key="12">
    <source>
        <dbReference type="PROSITE" id="PS50880"/>
    </source>
</evidence>
<accession>A0A645AQZ3</accession>
<comment type="catalytic activity">
    <reaction evidence="1">
        <text>ATP-dependent breakage, passage and rejoining of double-stranded DNA.</text>
        <dbReference type="EC" id="5.6.2.2"/>
    </reaction>
</comment>
<organism evidence="13">
    <name type="scientific">bioreactor metagenome</name>
    <dbReference type="NCBI Taxonomy" id="1076179"/>
    <lineage>
        <taxon>unclassified sequences</taxon>
        <taxon>metagenomes</taxon>
        <taxon>ecological metagenomes</taxon>
    </lineage>
</organism>
<keyword evidence="9" id="KW-0238">DNA-binding</keyword>
<dbReference type="SUPFAM" id="SSF56719">
    <property type="entry name" value="Type II DNA topoisomerase"/>
    <property type="match status" value="1"/>
</dbReference>
<dbReference type="PANTHER" id="PTHR45866:SF1">
    <property type="entry name" value="DNA GYRASE SUBUNIT B, MITOCHONDRIAL"/>
    <property type="match status" value="1"/>
</dbReference>
<dbReference type="InterPro" id="IPR000565">
    <property type="entry name" value="Topo_IIA_B"/>
</dbReference>
<gene>
    <name evidence="13" type="primary">gyrB_45</name>
    <name evidence="13" type="ORF">SDC9_101521</name>
</gene>